<accession>A0A5P1FCN7</accession>
<protein>
    <submittedName>
        <fullName evidence="2">Uncharacterized protein</fullName>
    </submittedName>
</protein>
<dbReference type="Proteomes" id="UP000243459">
    <property type="component" value="Chromosome 3"/>
</dbReference>
<name>A0A5P1FCN7_ASPOF</name>
<sequence>MGLSQGMLLLTLEDNLKLMLQYARKERAVEIFSNHGVGMAELVDMAEGLADEDDVETTNAQDEIDPMQENQPMQENEKVQEIPEKRKKLAPIRKKKAFDNETDEDDEKVYVDEFTDKVESGKVKQKGLNEGSSSAAGYASEDSMCAFDSEAEELWTVMLRSCMKLEG</sequence>
<feature type="compositionally biased region" description="Basic and acidic residues" evidence="1">
    <location>
        <begin position="75"/>
        <end position="84"/>
    </location>
</feature>
<organism evidence="2 3">
    <name type="scientific">Asparagus officinalis</name>
    <name type="common">Garden asparagus</name>
    <dbReference type="NCBI Taxonomy" id="4686"/>
    <lineage>
        <taxon>Eukaryota</taxon>
        <taxon>Viridiplantae</taxon>
        <taxon>Streptophyta</taxon>
        <taxon>Embryophyta</taxon>
        <taxon>Tracheophyta</taxon>
        <taxon>Spermatophyta</taxon>
        <taxon>Magnoliopsida</taxon>
        <taxon>Liliopsida</taxon>
        <taxon>Asparagales</taxon>
        <taxon>Asparagaceae</taxon>
        <taxon>Asparagoideae</taxon>
        <taxon>Asparagus</taxon>
    </lineage>
</organism>
<reference evidence="3" key="1">
    <citation type="journal article" date="2017" name="Nat. Commun.">
        <title>The asparagus genome sheds light on the origin and evolution of a young Y chromosome.</title>
        <authorList>
            <person name="Harkess A."/>
            <person name="Zhou J."/>
            <person name="Xu C."/>
            <person name="Bowers J.E."/>
            <person name="Van der Hulst R."/>
            <person name="Ayyampalayam S."/>
            <person name="Mercati F."/>
            <person name="Riccardi P."/>
            <person name="McKain M.R."/>
            <person name="Kakrana A."/>
            <person name="Tang H."/>
            <person name="Ray J."/>
            <person name="Groenendijk J."/>
            <person name="Arikit S."/>
            <person name="Mathioni S.M."/>
            <person name="Nakano M."/>
            <person name="Shan H."/>
            <person name="Telgmann-Rauber A."/>
            <person name="Kanno A."/>
            <person name="Yue Z."/>
            <person name="Chen H."/>
            <person name="Li W."/>
            <person name="Chen Y."/>
            <person name="Xu X."/>
            <person name="Zhang Y."/>
            <person name="Luo S."/>
            <person name="Chen H."/>
            <person name="Gao J."/>
            <person name="Mao Z."/>
            <person name="Pires J.C."/>
            <person name="Luo M."/>
            <person name="Kudrna D."/>
            <person name="Wing R.A."/>
            <person name="Meyers B.C."/>
            <person name="Yi K."/>
            <person name="Kong H."/>
            <person name="Lavrijsen P."/>
            <person name="Sunseri F."/>
            <person name="Falavigna A."/>
            <person name="Ye Y."/>
            <person name="Leebens-Mack J.H."/>
            <person name="Chen G."/>
        </authorList>
    </citation>
    <scope>NUCLEOTIDE SEQUENCE [LARGE SCALE GENOMIC DNA]</scope>
    <source>
        <strain evidence="3">cv. DH0086</strain>
    </source>
</reference>
<keyword evidence="3" id="KW-1185">Reference proteome</keyword>
<evidence type="ECO:0000313" key="2">
    <source>
        <dbReference type="EMBL" id="ONK75804.1"/>
    </source>
</evidence>
<feature type="region of interest" description="Disordered" evidence="1">
    <location>
        <begin position="64"/>
        <end position="86"/>
    </location>
</feature>
<dbReference type="Gramene" id="ONK75804">
    <property type="protein sequence ID" value="ONK75804"/>
    <property type="gene ID" value="A4U43_C03F20720"/>
</dbReference>
<dbReference type="EMBL" id="CM007383">
    <property type="protein sequence ID" value="ONK75804.1"/>
    <property type="molecule type" value="Genomic_DNA"/>
</dbReference>
<feature type="compositionally biased region" description="Low complexity" evidence="1">
    <location>
        <begin position="130"/>
        <end position="140"/>
    </location>
</feature>
<feature type="region of interest" description="Disordered" evidence="1">
    <location>
        <begin position="119"/>
        <end position="140"/>
    </location>
</feature>
<evidence type="ECO:0000313" key="3">
    <source>
        <dbReference type="Proteomes" id="UP000243459"/>
    </source>
</evidence>
<gene>
    <name evidence="2" type="ORF">A4U43_C03F20720</name>
</gene>
<dbReference type="AlphaFoldDB" id="A0A5P1FCN7"/>
<proteinExistence type="predicted"/>
<evidence type="ECO:0000256" key="1">
    <source>
        <dbReference type="SAM" id="MobiDB-lite"/>
    </source>
</evidence>